<gene>
    <name evidence="1" type="ORF">ATK30_6858</name>
</gene>
<name>A0A2N3WPW7_9PSEU</name>
<protein>
    <submittedName>
        <fullName evidence="1">Uncharacterized protein</fullName>
    </submittedName>
</protein>
<dbReference type="AlphaFoldDB" id="A0A2N3WPW7"/>
<dbReference type="EMBL" id="PJMY01000003">
    <property type="protein sequence ID" value="PKV95925.1"/>
    <property type="molecule type" value="Genomic_DNA"/>
</dbReference>
<evidence type="ECO:0000313" key="1">
    <source>
        <dbReference type="EMBL" id="PKV95925.1"/>
    </source>
</evidence>
<organism evidence="1 2">
    <name type="scientific">Amycolatopsis echigonensis</name>
    <dbReference type="NCBI Taxonomy" id="2576905"/>
    <lineage>
        <taxon>Bacteria</taxon>
        <taxon>Bacillati</taxon>
        <taxon>Actinomycetota</taxon>
        <taxon>Actinomycetes</taxon>
        <taxon>Pseudonocardiales</taxon>
        <taxon>Pseudonocardiaceae</taxon>
        <taxon>Amycolatopsis</taxon>
    </lineage>
</organism>
<dbReference type="Proteomes" id="UP000233750">
    <property type="component" value="Unassembled WGS sequence"/>
</dbReference>
<evidence type="ECO:0000313" key="2">
    <source>
        <dbReference type="Proteomes" id="UP000233750"/>
    </source>
</evidence>
<comment type="caution">
    <text evidence="1">The sequence shown here is derived from an EMBL/GenBank/DDBJ whole genome shotgun (WGS) entry which is preliminary data.</text>
</comment>
<proteinExistence type="predicted"/>
<sequence length="97" mass="11035">MSEIAWFVDNLDDARSDFSVYHRIDEVEHLPAERFAAYVRRLPVYGGAVAHRIRQDAEPAQEPAPAPEEMPWRDIRDLMRTDPLFMGQGTAVDIPAA</sequence>
<accession>A0A2N3WPW7</accession>
<dbReference type="RefSeq" id="WP_101438856.1">
    <property type="nucleotide sequence ID" value="NZ_PJMY01000003.1"/>
</dbReference>
<keyword evidence="2" id="KW-1185">Reference proteome</keyword>
<reference evidence="1 2" key="1">
    <citation type="submission" date="2017-12" db="EMBL/GenBank/DDBJ databases">
        <title>Sequencing the genomes of 1000 Actinobacteria strains.</title>
        <authorList>
            <person name="Klenk H.-P."/>
        </authorList>
    </citation>
    <scope>NUCLEOTIDE SEQUENCE [LARGE SCALE GENOMIC DNA]</scope>
    <source>
        <strain evidence="1 2">DSM 45165</strain>
    </source>
</reference>